<comment type="similarity">
    <text evidence="1">Belongs to the DeoC/FbaB aldolase family. DeoC type 1 subfamily.</text>
</comment>
<dbReference type="InterPro" id="IPR002915">
    <property type="entry name" value="DeoC/FbaB/LacD_aldolase"/>
</dbReference>
<dbReference type="GO" id="GO:0009264">
    <property type="term" value="P:deoxyribonucleotide catabolic process"/>
    <property type="evidence" value="ECO:0007669"/>
    <property type="project" value="InterPro"/>
</dbReference>
<name>A0A644ZPW1_9ZZZZ</name>
<evidence type="ECO:0000256" key="7">
    <source>
        <dbReference type="ARBA" id="ARBA00048791"/>
    </source>
</evidence>
<evidence type="ECO:0000256" key="3">
    <source>
        <dbReference type="ARBA" id="ARBA00022490"/>
    </source>
</evidence>
<gene>
    <name evidence="8" type="primary">deoC_25</name>
    <name evidence="8" type="ORF">SDC9_87351</name>
</gene>
<comment type="caution">
    <text evidence="8">The sequence shown here is derived from an EMBL/GenBank/DDBJ whole genome shotgun (WGS) entry which is preliminary data.</text>
</comment>
<dbReference type="CDD" id="cd00959">
    <property type="entry name" value="DeoC"/>
    <property type="match status" value="1"/>
</dbReference>
<dbReference type="SMART" id="SM01133">
    <property type="entry name" value="DeoC"/>
    <property type="match status" value="1"/>
</dbReference>
<dbReference type="SUPFAM" id="SSF51569">
    <property type="entry name" value="Aldolase"/>
    <property type="match status" value="1"/>
</dbReference>
<keyword evidence="4 8" id="KW-0456">Lyase</keyword>
<dbReference type="GO" id="GO:0005737">
    <property type="term" value="C:cytoplasm"/>
    <property type="evidence" value="ECO:0007669"/>
    <property type="project" value="InterPro"/>
</dbReference>
<dbReference type="PIRSF" id="PIRSF001357">
    <property type="entry name" value="DeoC"/>
    <property type="match status" value="1"/>
</dbReference>
<comment type="catalytic activity">
    <reaction evidence="7">
        <text>2-deoxy-D-ribose 5-phosphate = D-glyceraldehyde 3-phosphate + acetaldehyde</text>
        <dbReference type="Rhea" id="RHEA:12821"/>
        <dbReference type="ChEBI" id="CHEBI:15343"/>
        <dbReference type="ChEBI" id="CHEBI:59776"/>
        <dbReference type="ChEBI" id="CHEBI:62877"/>
        <dbReference type="EC" id="4.1.2.4"/>
    </reaction>
</comment>
<dbReference type="GO" id="GO:0004139">
    <property type="term" value="F:deoxyribose-phosphate aldolase activity"/>
    <property type="evidence" value="ECO:0007669"/>
    <property type="project" value="UniProtKB-EC"/>
</dbReference>
<dbReference type="InterPro" id="IPR028581">
    <property type="entry name" value="DeoC_typeI"/>
</dbReference>
<accession>A0A644ZPW1</accession>
<dbReference type="PANTHER" id="PTHR10889">
    <property type="entry name" value="DEOXYRIBOSE-PHOSPHATE ALDOLASE"/>
    <property type="match status" value="1"/>
</dbReference>
<keyword evidence="3" id="KW-0963">Cytoplasm</keyword>
<dbReference type="EC" id="4.1.2.4" evidence="2"/>
<dbReference type="InterPro" id="IPR013785">
    <property type="entry name" value="Aldolase_TIM"/>
</dbReference>
<dbReference type="HAMAP" id="MF_00114">
    <property type="entry name" value="DeoC_type1"/>
    <property type="match status" value="1"/>
</dbReference>
<dbReference type="Gene3D" id="3.20.20.70">
    <property type="entry name" value="Aldolase class I"/>
    <property type="match status" value="1"/>
</dbReference>
<evidence type="ECO:0000313" key="8">
    <source>
        <dbReference type="EMBL" id="MPM40703.1"/>
    </source>
</evidence>
<dbReference type="PANTHER" id="PTHR10889:SF1">
    <property type="entry name" value="DEOXYRIBOSE-PHOSPHATE ALDOLASE"/>
    <property type="match status" value="1"/>
</dbReference>
<keyword evidence="5" id="KW-0704">Schiff base</keyword>
<dbReference type="GO" id="GO:0016052">
    <property type="term" value="P:carbohydrate catabolic process"/>
    <property type="evidence" value="ECO:0007669"/>
    <property type="project" value="TreeGrafter"/>
</dbReference>
<proteinExistence type="inferred from homology"/>
<sequence length="217" mass="22799">MTELAQYLEHTLLKPEATVADIIKICEEAKKYQLGGVCINPCYVALARHLLSGTGVKVITVIGFPLGATYPEVKELEAKMAADNHADEIDMVMNISAFKTGDYQAVENEIKRVVAAAAPSLVKVIIETALLTDAEKRKACQLVIAGGAQFVKTSTGFAKSGATVSDVRLLKEEIGNAALGIKAAGGIRDAATARAMLEAGATRIGTSVGNLIVAEDI</sequence>
<evidence type="ECO:0000256" key="5">
    <source>
        <dbReference type="ARBA" id="ARBA00023270"/>
    </source>
</evidence>
<dbReference type="FunFam" id="3.20.20.70:FF:000044">
    <property type="entry name" value="Deoxyribose-phosphate aldolase"/>
    <property type="match status" value="1"/>
</dbReference>
<evidence type="ECO:0000256" key="6">
    <source>
        <dbReference type="ARBA" id="ARBA00032755"/>
    </source>
</evidence>
<evidence type="ECO:0000256" key="2">
    <source>
        <dbReference type="ARBA" id="ARBA00012515"/>
    </source>
</evidence>
<reference evidence="8" key="1">
    <citation type="submission" date="2019-08" db="EMBL/GenBank/DDBJ databases">
        <authorList>
            <person name="Kucharzyk K."/>
            <person name="Murdoch R.W."/>
            <person name="Higgins S."/>
            <person name="Loffler F."/>
        </authorList>
    </citation>
    <scope>NUCLEOTIDE SEQUENCE</scope>
</reference>
<protein>
    <recommendedName>
        <fullName evidence="2">deoxyribose-phosphate aldolase</fullName>
        <ecNumber evidence="2">4.1.2.4</ecNumber>
    </recommendedName>
    <alternativeName>
        <fullName evidence="6">2-deoxy-D-ribose 5-phosphate aldolase</fullName>
    </alternativeName>
</protein>
<dbReference type="Pfam" id="PF01791">
    <property type="entry name" value="DeoC"/>
    <property type="match status" value="1"/>
</dbReference>
<dbReference type="EMBL" id="VSSQ01009097">
    <property type="protein sequence ID" value="MPM40703.1"/>
    <property type="molecule type" value="Genomic_DNA"/>
</dbReference>
<evidence type="ECO:0000256" key="4">
    <source>
        <dbReference type="ARBA" id="ARBA00023239"/>
    </source>
</evidence>
<dbReference type="AlphaFoldDB" id="A0A644ZPW1"/>
<dbReference type="NCBIfam" id="TIGR00126">
    <property type="entry name" value="deoC"/>
    <property type="match status" value="1"/>
</dbReference>
<evidence type="ECO:0000256" key="1">
    <source>
        <dbReference type="ARBA" id="ARBA00010936"/>
    </source>
</evidence>
<organism evidence="8">
    <name type="scientific">bioreactor metagenome</name>
    <dbReference type="NCBI Taxonomy" id="1076179"/>
    <lineage>
        <taxon>unclassified sequences</taxon>
        <taxon>metagenomes</taxon>
        <taxon>ecological metagenomes</taxon>
    </lineage>
</organism>
<dbReference type="InterPro" id="IPR011343">
    <property type="entry name" value="DeoC"/>
</dbReference>